<name>A0AAE0VZA5_9BIVA</name>
<comment type="caution">
    <text evidence="1">The sequence shown here is derived from an EMBL/GenBank/DDBJ whole genome shotgun (WGS) entry which is preliminary data.</text>
</comment>
<dbReference type="Proteomes" id="UP001195483">
    <property type="component" value="Unassembled WGS sequence"/>
</dbReference>
<evidence type="ECO:0000313" key="1">
    <source>
        <dbReference type="EMBL" id="KAK3594540.1"/>
    </source>
</evidence>
<proteinExistence type="predicted"/>
<sequence length="116" mass="12877">MTDWPKFLAPCNRCINRCQSVTAASRSQPRNHAVLVQAVEMAMSALLGDTLIGTGTLCTPVNILSQSRFVSTSTHITAAIPIKVKPLILEGRYIDLSMFLPDRCEKTFKMLLRKLN</sequence>
<evidence type="ECO:0000313" key="2">
    <source>
        <dbReference type="Proteomes" id="UP001195483"/>
    </source>
</evidence>
<reference evidence="1" key="3">
    <citation type="submission" date="2023-05" db="EMBL/GenBank/DDBJ databases">
        <authorList>
            <person name="Smith C.H."/>
        </authorList>
    </citation>
    <scope>NUCLEOTIDE SEQUENCE</scope>
    <source>
        <strain evidence="1">CHS0354</strain>
        <tissue evidence="1">Mantle</tissue>
    </source>
</reference>
<reference evidence="1" key="2">
    <citation type="journal article" date="2021" name="Genome Biol. Evol.">
        <title>Developing a high-quality reference genome for a parasitic bivalve with doubly uniparental inheritance (Bivalvia: Unionida).</title>
        <authorList>
            <person name="Smith C.H."/>
        </authorList>
    </citation>
    <scope>NUCLEOTIDE SEQUENCE</scope>
    <source>
        <strain evidence="1">CHS0354</strain>
        <tissue evidence="1">Mantle</tissue>
    </source>
</reference>
<protein>
    <submittedName>
        <fullName evidence="1">Uncharacterized protein</fullName>
    </submittedName>
</protein>
<dbReference type="AlphaFoldDB" id="A0AAE0VZA5"/>
<reference evidence="1" key="1">
    <citation type="journal article" date="2021" name="Genome Biol. Evol.">
        <title>A High-Quality Reference Genome for a Parasitic Bivalve with Doubly Uniparental Inheritance (Bivalvia: Unionida).</title>
        <authorList>
            <person name="Smith C.H."/>
        </authorList>
    </citation>
    <scope>NUCLEOTIDE SEQUENCE</scope>
    <source>
        <strain evidence="1">CHS0354</strain>
    </source>
</reference>
<keyword evidence="2" id="KW-1185">Reference proteome</keyword>
<dbReference type="EMBL" id="JAEAOA010001420">
    <property type="protein sequence ID" value="KAK3594540.1"/>
    <property type="molecule type" value="Genomic_DNA"/>
</dbReference>
<organism evidence="1 2">
    <name type="scientific">Potamilus streckersoni</name>
    <dbReference type="NCBI Taxonomy" id="2493646"/>
    <lineage>
        <taxon>Eukaryota</taxon>
        <taxon>Metazoa</taxon>
        <taxon>Spiralia</taxon>
        <taxon>Lophotrochozoa</taxon>
        <taxon>Mollusca</taxon>
        <taxon>Bivalvia</taxon>
        <taxon>Autobranchia</taxon>
        <taxon>Heteroconchia</taxon>
        <taxon>Palaeoheterodonta</taxon>
        <taxon>Unionida</taxon>
        <taxon>Unionoidea</taxon>
        <taxon>Unionidae</taxon>
        <taxon>Ambleminae</taxon>
        <taxon>Lampsilini</taxon>
        <taxon>Potamilus</taxon>
    </lineage>
</organism>
<gene>
    <name evidence="1" type="ORF">CHS0354_023596</name>
</gene>
<accession>A0AAE0VZA5</accession>